<gene>
    <name evidence="8 10" type="primary">aroA</name>
    <name evidence="10" type="ORF">DX908_01000</name>
</gene>
<dbReference type="InterPro" id="IPR023193">
    <property type="entry name" value="EPSP_synthase_CS"/>
</dbReference>
<dbReference type="GO" id="GO:0003866">
    <property type="term" value="F:3-phosphoshikimate 1-carboxyvinyltransferase activity"/>
    <property type="evidence" value="ECO:0007669"/>
    <property type="project" value="UniProtKB-UniRule"/>
</dbReference>
<keyword evidence="5 8" id="KW-0808">Transferase</keyword>
<feature type="binding site" evidence="8">
    <location>
        <position position="20"/>
    </location>
    <ligand>
        <name>3-phosphoshikimate</name>
        <dbReference type="ChEBI" id="CHEBI:145989"/>
    </ligand>
</feature>
<dbReference type="GO" id="GO:0008652">
    <property type="term" value="P:amino acid biosynthetic process"/>
    <property type="evidence" value="ECO:0007669"/>
    <property type="project" value="UniProtKB-KW"/>
</dbReference>
<feature type="binding site" evidence="8">
    <location>
        <position position="159"/>
    </location>
    <ligand>
        <name>3-phosphoshikimate</name>
        <dbReference type="ChEBI" id="CHEBI:145989"/>
    </ligand>
</feature>
<dbReference type="InterPro" id="IPR013792">
    <property type="entry name" value="RNA3'P_cycl/enolpyr_Trfase_a/b"/>
</dbReference>
<dbReference type="GO" id="GO:0009073">
    <property type="term" value="P:aromatic amino acid family biosynthetic process"/>
    <property type="evidence" value="ECO:0007669"/>
    <property type="project" value="UniProtKB-KW"/>
</dbReference>
<evidence type="ECO:0000256" key="6">
    <source>
        <dbReference type="ARBA" id="ARBA00023141"/>
    </source>
</evidence>
<dbReference type="RefSeq" id="WP_116390611.1">
    <property type="nucleotide sequence ID" value="NZ_QUQO01000001.1"/>
</dbReference>
<feature type="binding site" evidence="8">
    <location>
        <position position="24"/>
    </location>
    <ligand>
        <name>3-phosphoshikimate</name>
        <dbReference type="ChEBI" id="CHEBI:145989"/>
    </ligand>
</feature>
<dbReference type="PROSITE" id="PS00885">
    <property type="entry name" value="EPSP_SYNTHASE_2"/>
    <property type="match status" value="1"/>
</dbReference>
<dbReference type="InterPro" id="IPR006264">
    <property type="entry name" value="EPSP_synthase"/>
</dbReference>
<feature type="binding site" evidence="8">
    <location>
        <position position="19"/>
    </location>
    <ligand>
        <name>phosphoenolpyruvate</name>
        <dbReference type="ChEBI" id="CHEBI:58702"/>
    </ligand>
</feature>
<feature type="binding site" evidence="8">
    <location>
        <position position="338"/>
    </location>
    <ligand>
        <name>3-phosphoshikimate</name>
        <dbReference type="ChEBI" id="CHEBI:145989"/>
    </ligand>
</feature>
<dbReference type="OrthoDB" id="9809920at2"/>
<dbReference type="PROSITE" id="PS00104">
    <property type="entry name" value="EPSP_SYNTHASE_1"/>
    <property type="match status" value="1"/>
</dbReference>
<dbReference type="PANTHER" id="PTHR21090:SF5">
    <property type="entry name" value="PENTAFUNCTIONAL AROM POLYPEPTIDE"/>
    <property type="match status" value="1"/>
</dbReference>
<feature type="domain" description="Enolpyruvate transferase" evidence="9">
    <location>
        <begin position="5"/>
        <end position="416"/>
    </location>
</feature>
<comment type="function">
    <text evidence="8">Catalyzes the transfer of the enolpyruvyl moiety of phosphoenolpyruvate (PEP) to the 5-hydroxyl of shikimate-3-phosphate (S3P) to produce enolpyruvyl shikimate-3-phosphate and inorganic phosphate.</text>
</comment>
<feature type="binding site" evidence="8">
    <location>
        <position position="311"/>
    </location>
    <ligand>
        <name>3-phosphoshikimate</name>
        <dbReference type="ChEBI" id="CHEBI:145989"/>
    </ligand>
</feature>
<evidence type="ECO:0000256" key="4">
    <source>
        <dbReference type="ARBA" id="ARBA00022605"/>
    </source>
</evidence>
<feature type="binding site" evidence="8">
    <location>
        <position position="116"/>
    </location>
    <ligand>
        <name>phosphoenolpyruvate</name>
        <dbReference type="ChEBI" id="CHEBI:58702"/>
    </ligand>
</feature>
<feature type="binding site" evidence="8">
    <location>
        <position position="161"/>
    </location>
    <ligand>
        <name>phosphoenolpyruvate</name>
        <dbReference type="ChEBI" id="CHEBI:58702"/>
    </ligand>
</feature>
<reference evidence="10 11" key="1">
    <citation type="submission" date="2018-08" db="EMBL/GenBank/DDBJ databases">
        <title>Parvularcula sp. SM1705, isolated from surface water of the South Sea China.</title>
        <authorList>
            <person name="Sun L."/>
        </authorList>
    </citation>
    <scope>NUCLEOTIDE SEQUENCE [LARGE SCALE GENOMIC DNA]</scope>
    <source>
        <strain evidence="10 11">SM1705</strain>
    </source>
</reference>
<keyword evidence="11" id="KW-1185">Reference proteome</keyword>
<keyword evidence="6 8" id="KW-0057">Aromatic amino acid biosynthesis</keyword>
<organism evidence="10 11">
    <name type="scientific">Parvularcula marina</name>
    <dbReference type="NCBI Taxonomy" id="2292771"/>
    <lineage>
        <taxon>Bacteria</taxon>
        <taxon>Pseudomonadati</taxon>
        <taxon>Pseudomonadota</taxon>
        <taxon>Alphaproteobacteria</taxon>
        <taxon>Parvularculales</taxon>
        <taxon>Parvularculaceae</taxon>
        <taxon>Parvularcula</taxon>
    </lineage>
</organism>
<evidence type="ECO:0000256" key="7">
    <source>
        <dbReference type="ARBA" id="ARBA00044633"/>
    </source>
</evidence>
<dbReference type="AlphaFoldDB" id="A0A371REW2"/>
<comment type="subunit">
    <text evidence="8">Monomer.</text>
</comment>
<protein>
    <recommendedName>
        <fullName evidence="8">3-phosphoshikimate 1-carboxyvinyltransferase</fullName>
        <ecNumber evidence="8">2.5.1.19</ecNumber>
    </recommendedName>
    <alternativeName>
        <fullName evidence="8">5-enolpyruvylshikimate-3-phosphate synthase</fullName>
        <shortName evidence="8">EPSP synthase</shortName>
        <shortName evidence="8">EPSPS</shortName>
    </alternativeName>
</protein>
<dbReference type="FunFam" id="3.65.10.10:FF:000005">
    <property type="entry name" value="3-phosphoshikimate 1-carboxyvinyltransferase"/>
    <property type="match status" value="1"/>
</dbReference>
<comment type="subcellular location">
    <subcellularLocation>
        <location evidence="8">Cytoplasm</location>
    </subcellularLocation>
</comment>
<evidence type="ECO:0000256" key="2">
    <source>
        <dbReference type="ARBA" id="ARBA00009948"/>
    </source>
</evidence>
<accession>A0A371REW2</accession>
<comment type="pathway">
    <text evidence="1 8">Metabolic intermediate biosynthesis; chorismate biosynthesis; chorismate from D-erythrose 4-phosphate and phosphoenolpyruvate: step 6/7.</text>
</comment>
<dbReference type="Proteomes" id="UP000264589">
    <property type="component" value="Unassembled WGS sequence"/>
</dbReference>
<evidence type="ECO:0000313" key="11">
    <source>
        <dbReference type="Proteomes" id="UP000264589"/>
    </source>
</evidence>
<dbReference type="NCBIfam" id="TIGR01356">
    <property type="entry name" value="aroA"/>
    <property type="match status" value="1"/>
</dbReference>
<dbReference type="InterPro" id="IPR001986">
    <property type="entry name" value="Enolpyruvate_Tfrase_dom"/>
</dbReference>
<feature type="binding site" evidence="8">
    <location>
        <position position="342"/>
    </location>
    <ligand>
        <name>phosphoenolpyruvate</name>
        <dbReference type="ChEBI" id="CHEBI:58702"/>
    </ligand>
</feature>
<feature type="binding site" evidence="8">
    <location>
        <position position="88"/>
    </location>
    <ligand>
        <name>phosphoenolpyruvate</name>
        <dbReference type="ChEBI" id="CHEBI:58702"/>
    </ligand>
</feature>
<dbReference type="GO" id="GO:0009423">
    <property type="term" value="P:chorismate biosynthetic process"/>
    <property type="evidence" value="ECO:0007669"/>
    <property type="project" value="UniProtKB-UniRule"/>
</dbReference>
<comment type="catalytic activity">
    <reaction evidence="7">
        <text>3-phosphoshikimate + phosphoenolpyruvate = 5-O-(1-carboxyvinyl)-3-phosphoshikimate + phosphate</text>
        <dbReference type="Rhea" id="RHEA:21256"/>
        <dbReference type="ChEBI" id="CHEBI:43474"/>
        <dbReference type="ChEBI" id="CHEBI:57701"/>
        <dbReference type="ChEBI" id="CHEBI:58702"/>
        <dbReference type="ChEBI" id="CHEBI:145989"/>
        <dbReference type="EC" id="2.5.1.19"/>
    </reaction>
    <physiologicalReaction direction="left-to-right" evidence="7">
        <dbReference type="Rhea" id="RHEA:21257"/>
    </physiologicalReaction>
</comment>
<dbReference type="GO" id="GO:0005737">
    <property type="term" value="C:cytoplasm"/>
    <property type="evidence" value="ECO:0007669"/>
    <property type="project" value="UniProtKB-SubCell"/>
</dbReference>
<feature type="active site" description="Proton acceptor" evidence="8">
    <location>
        <position position="311"/>
    </location>
</feature>
<evidence type="ECO:0000259" key="9">
    <source>
        <dbReference type="Pfam" id="PF00275"/>
    </source>
</evidence>
<dbReference type="FunCoup" id="A0A371REW2">
    <property type="interactions" value="484"/>
</dbReference>
<proteinExistence type="inferred from homology"/>
<sequence length="430" mass="45233">MTAHPGGPLKGEAVLPGDKSISHRALIFGGLARGQTRIRNLLTADDVMRTAAALRGFGLSVEREGEEIVVEGGPWQSPDHMIYCGNSGTGVRLLMGAAAGQGVAVSFEGDASLRVRPMERVLEPLRDMGLEGTSTEGHLPVSLSAGSLRAITYRLPKASAQLKTAVLLAGLGAEGDTVIEEPILCRDHTERMLPAFGAELVIEEMGEGRKLTLPGRQQLKGAKVTVPGDPSSAAFLLVAGAILSGSEITLPGVLINETRIGFIETLREMGAQVSLMNEREEGGEPIADLHVRSSALKAIHLGPERAPAQIDEYPILAVAAAFAEGTTRFEGLDELRVKESDRLAATAALLTENGVTCRTGEDWLEIDGGTPKGGGLVKTHHDHRIAMSSLILGLGAAEPVTVDDCEMIATSFPNFAGLMASLGANIKEHV</sequence>
<dbReference type="PANTHER" id="PTHR21090">
    <property type="entry name" value="AROM/DEHYDROQUINATE SYNTHASE"/>
    <property type="match status" value="1"/>
</dbReference>
<dbReference type="InParanoid" id="A0A371REW2"/>
<dbReference type="PIRSF" id="PIRSF000505">
    <property type="entry name" value="EPSPS"/>
    <property type="match status" value="1"/>
</dbReference>
<dbReference type="CDD" id="cd01556">
    <property type="entry name" value="EPSP_synthase"/>
    <property type="match status" value="1"/>
</dbReference>
<dbReference type="InterPro" id="IPR036968">
    <property type="entry name" value="Enolpyruvate_Tfrase_sf"/>
</dbReference>
<comment type="caution">
    <text evidence="10">The sequence shown here is derived from an EMBL/GenBank/DDBJ whole genome shotgun (WGS) entry which is preliminary data.</text>
</comment>
<evidence type="ECO:0000256" key="5">
    <source>
        <dbReference type="ARBA" id="ARBA00022679"/>
    </source>
</evidence>
<comment type="similarity">
    <text evidence="2 8">Belongs to the EPSP synthase family.</text>
</comment>
<keyword evidence="3 8" id="KW-0963">Cytoplasm</keyword>
<feature type="binding site" evidence="8">
    <location>
        <position position="19"/>
    </location>
    <ligand>
        <name>3-phosphoshikimate</name>
        <dbReference type="ChEBI" id="CHEBI:145989"/>
    </ligand>
</feature>
<feature type="binding site" evidence="8">
    <location>
        <position position="161"/>
    </location>
    <ligand>
        <name>3-phosphoshikimate</name>
        <dbReference type="ChEBI" id="CHEBI:145989"/>
    </ligand>
</feature>
<dbReference type="Gene3D" id="3.65.10.10">
    <property type="entry name" value="Enolpyruvate transferase domain"/>
    <property type="match status" value="2"/>
</dbReference>
<dbReference type="EC" id="2.5.1.19" evidence="8"/>
<keyword evidence="4 8" id="KW-0028">Amino-acid biosynthesis</keyword>
<evidence type="ECO:0000256" key="3">
    <source>
        <dbReference type="ARBA" id="ARBA00022490"/>
    </source>
</evidence>
<dbReference type="Pfam" id="PF00275">
    <property type="entry name" value="EPSP_synthase"/>
    <property type="match status" value="1"/>
</dbReference>
<evidence type="ECO:0000256" key="1">
    <source>
        <dbReference type="ARBA" id="ARBA00004811"/>
    </source>
</evidence>
<dbReference type="HAMAP" id="MF_00210">
    <property type="entry name" value="EPSP_synth"/>
    <property type="match status" value="1"/>
</dbReference>
<dbReference type="EMBL" id="QUQO01000001">
    <property type="protein sequence ID" value="RFB03983.1"/>
    <property type="molecule type" value="Genomic_DNA"/>
</dbReference>
<dbReference type="UniPathway" id="UPA00053">
    <property type="reaction ID" value="UER00089"/>
</dbReference>
<dbReference type="SUPFAM" id="SSF55205">
    <property type="entry name" value="EPT/RTPC-like"/>
    <property type="match status" value="1"/>
</dbReference>
<name>A0A371REW2_9PROT</name>
<evidence type="ECO:0000313" key="10">
    <source>
        <dbReference type="EMBL" id="RFB03983.1"/>
    </source>
</evidence>
<evidence type="ECO:0000256" key="8">
    <source>
        <dbReference type="HAMAP-Rule" id="MF_00210"/>
    </source>
</evidence>
<feature type="binding site" evidence="8">
    <location>
        <position position="384"/>
    </location>
    <ligand>
        <name>phosphoenolpyruvate</name>
        <dbReference type="ChEBI" id="CHEBI:58702"/>
    </ligand>
</feature>
<comment type="caution">
    <text evidence="8">Lacks conserved residue(s) required for the propagation of feature annotation.</text>
</comment>